<dbReference type="OrthoDB" id="7272910at2"/>
<dbReference type="RefSeq" id="WP_029604302.1">
    <property type="nucleotide sequence ID" value="NZ_BJVW01000002.1"/>
</dbReference>
<evidence type="ECO:0000256" key="2">
    <source>
        <dbReference type="SAM" id="Phobius"/>
    </source>
</evidence>
<accession>A0A1D8URK3</accession>
<feature type="transmembrane region" description="Helical" evidence="2">
    <location>
        <begin position="12"/>
        <end position="32"/>
    </location>
</feature>
<sequence length="331" mass="35259">MLRPRRADNRRFRLALGASISAHALFVAWLLVRMPMSKPPEPKEPPPIEMEFENAGPPAVPHKADKPAPKPAPAPAPVPNDAPPSPTPPLPKQTEEPPPPPPPPQPVPPPAESKPTPLPPVKMPPKVVDESAEPLKAAPPKPSPPSPSHQVAPPSPQTQPVDKLPETPTFSHITQPNAAKKTQADSHSLLATLDSFRADQKQTHAPKARANPQQGGAPNGGGVPNGDITRALSAADQRAIGGSVRRCYAEDTEARNYASFSAHLIVTVDASGEARLARFAPDTQAKVNSDPSYRALAERARDAVLSPTCSKLPIPSNLLGKTHELRFVFRP</sequence>
<protein>
    <submittedName>
        <fullName evidence="3">Energy transducer TonB</fullName>
    </submittedName>
</protein>
<keyword evidence="2" id="KW-1133">Transmembrane helix</keyword>
<organism evidence="3 4">
    <name type="scientific">Kozakia baliensis</name>
    <dbReference type="NCBI Taxonomy" id="153496"/>
    <lineage>
        <taxon>Bacteria</taxon>
        <taxon>Pseudomonadati</taxon>
        <taxon>Pseudomonadota</taxon>
        <taxon>Alphaproteobacteria</taxon>
        <taxon>Acetobacterales</taxon>
        <taxon>Acetobacteraceae</taxon>
        <taxon>Kozakia</taxon>
    </lineage>
</organism>
<proteinExistence type="predicted"/>
<feature type="region of interest" description="Disordered" evidence="1">
    <location>
        <begin position="200"/>
        <end position="228"/>
    </location>
</feature>
<feature type="compositionally biased region" description="Pro residues" evidence="1">
    <location>
        <begin position="137"/>
        <end position="157"/>
    </location>
</feature>
<evidence type="ECO:0000313" key="3">
    <source>
        <dbReference type="EMBL" id="AOX16264.1"/>
    </source>
</evidence>
<dbReference type="Proteomes" id="UP000179145">
    <property type="component" value="Chromosome"/>
</dbReference>
<evidence type="ECO:0000313" key="4">
    <source>
        <dbReference type="Proteomes" id="UP000179145"/>
    </source>
</evidence>
<dbReference type="STRING" id="153496.A0U89_03035"/>
<feature type="compositionally biased region" description="Polar residues" evidence="1">
    <location>
        <begin position="168"/>
        <end position="177"/>
    </location>
</feature>
<dbReference type="AlphaFoldDB" id="A0A1D8URK3"/>
<name>A0A1D8URK3_9PROT</name>
<dbReference type="KEGG" id="kba:A0U89_03035"/>
<keyword evidence="4" id="KW-1185">Reference proteome</keyword>
<feature type="region of interest" description="Disordered" evidence="1">
    <location>
        <begin position="36"/>
        <end position="185"/>
    </location>
</feature>
<reference evidence="3 4" key="1">
    <citation type="journal article" date="2016" name="Microb. Cell Fact.">
        <title>Dissection of exopolysaccharide biosynthesis in Kozakia baliensis.</title>
        <authorList>
            <person name="Brandt J.U."/>
            <person name="Jakob F."/>
            <person name="Behr J."/>
            <person name="Geissler A.J."/>
            <person name="Vogel R.F."/>
        </authorList>
    </citation>
    <scope>NUCLEOTIDE SEQUENCE [LARGE SCALE GENOMIC DNA]</scope>
    <source>
        <strain evidence="3 4">DSM 14400</strain>
    </source>
</reference>
<dbReference type="EMBL" id="CP014674">
    <property type="protein sequence ID" value="AOX16264.1"/>
    <property type="molecule type" value="Genomic_DNA"/>
</dbReference>
<feature type="compositionally biased region" description="Pro residues" evidence="1">
    <location>
        <begin position="69"/>
        <end position="123"/>
    </location>
</feature>
<keyword evidence="2" id="KW-0812">Transmembrane</keyword>
<keyword evidence="2" id="KW-0472">Membrane</keyword>
<evidence type="ECO:0000256" key="1">
    <source>
        <dbReference type="SAM" id="MobiDB-lite"/>
    </source>
</evidence>
<gene>
    <name evidence="3" type="ORF">A0U89_03035</name>
</gene>
<dbReference type="PRINTS" id="PR01217">
    <property type="entry name" value="PRICHEXTENSN"/>
</dbReference>
<dbReference type="eggNOG" id="ENOG5032U0U">
    <property type="taxonomic scope" value="Bacteria"/>
</dbReference>